<dbReference type="Proteomes" id="UP000250174">
    <property type="component" value="Unassembled WGS sequence"/>
</dbReference>
<dbReference type="Gene3D" id="3.40.50.2300">
    <property type="match status" value="2"/>
</dbReference>
<dbReference type="InterPro" id="IPR028082">
    <property type="entry name" value="Peripla_BP_I"/>
</dbReference>
<evidence type="ECO:0000256" key="1">
    <source>
        <dbReference type="ARBA" id="ARBA00023015"/>
    </source>
</evidence>
<dbReference type="PROSITE" id="PS50932">
    <property type="entry name" value="HTH_LACI_2"/>
    <property type="match status" value="1"/>
</dbReference>
<dbReference type="CDD" id="cd01392">
    <property type="entry name" value="HTH_LacI"/>
    <property type="match status" value="1"/>
</dbReference>
<dbReference type="InterPro" id="IPR001761">
    <property type="entry name" value="Peripla_BP/Lac1_sug-bd_dom"/>
</dbReference>
<protein>
    <submittedName>
        <fullName evidence="6">LacI family transcriptional regulator</fullName>
    </submittedName>
</protein>
<evidence type="ECO:0000259" key="5">
    <source>
        <dbReference type="PROSITE" id="PS50943"/>
    </source>
</evidence>
<keyword evidence="1" id="KW-0805">Transcription regulation</keyword>
<dbReference type="InterPro" id="IPR010982">
    <property type="entry name" value="Lambda_DNA-bd_dom_sf"/>
</dbReference>
<dbReference type="SUPFAM" id="SSF47413">
    <property type="entry name" value="lambda repressor-like DNA-binding domains"/>
    <property type="match status" value="1"/>
</dbReference>
<evidence type="ECO:0000259" key="4">
    <source>
        <dbReference type="PROSITE" id="PS50932"/>
    </source>
</evidence>
<feature type="domain" description="HTH cro/C1-type" evidence="5">
    <location>
        <begin position="3"/>
        <end position="45"/>
    </location>
</feature>
<sequence>MKTIADIAKLAGVAKSTVSRYLNGGSVSLQTKKKIEQIIQEQNYIPNTFAQSLKAKKTNMIGAIVPRLDSYATSQTLMGMDEELRSQQYHLLISNTNQEQEREIEAIYDFARQKVSGVILLAAEVTDAHLKAIKEVCIPVILVGQKHTELHSIIHDDFKAGYLIGQHVLAKGHQHIAYLGVTEKDVAVGVKRKGGFQKAVAHKDVNITYYETGFKMKDAMKTASHLLTSSSPSVIVCATDNIALGVMKAAYAQGINMPTQLSITGFGGYDTSEIVHPTLTTVGYSYFKAGTLSAAQVIKLVEETDVNRCITLDVKLIERESVDSR</sequence>
<keyword evidence="3" id="KW-0804">Transcription</keyword>
<comment type="caution">
    <text evidence="6">The sequence shown here is derived from an EMBL/GenBank/DDBJ whole genome shotgun (WGS) entry which is preliminary data.</text>
</comment>
<dbReference type="SUPFAM" id="SSF53822">
    <property type="entry name" value="Periplasmic binding protein-like I"/>
    <property type="match status" value="1"/>
</dbReference>
<dbReference type="PANTHER" id="PTHR30146:SF154">
    <property type="entry name" value="TRANSCRIPTION REGULATOR, MEMBER OF GALR FAMILY"/>
    <property type="match status" value="1"/>
</dbReference>
<evidence type="ECO:0000256" key="3">
    <source>
        <dbReference type="ARBA" id="ARBA00023163"/>
    </source>
</evidence>
<evidence type="ECO:0000256" key="2">
    <source>
        <dbReference type="ARBA" id="ARBA00023125"/>
    </source>
</evidence>
<evidence type="ECO:0000313" key="7">
    <source>
        <dbReference type="Proteomes" id="UP000250174"/>
    </source>
</evidence>
<dbReference type="Pfam" id="PF00356">
    <property type="entry name" value="LacI"/>
    <property type="match status" value="1"/>
</dbReference>
<dbReference type="Gene3D" id="1.10.260.40">
    <property type="entry name" value="lambda repressor-like DNA-binding domains"/>
    <property type="match status" value="1"/>
</dbReference>
<name>A0AAX1QDW9_9BACI</name>
<dbReference type="InterPro" id="IPR001387">
    <property type="entry name" value="Cro/C1-type_HTH"/>
</dbReference>
<dbReference type="AlphaFoldDB" id="A0AAX1QDW9"/>
<feature type="domain" description="HTH lacI-type" evidence="4">
    <location>
        <begin position="2"/>
        <end position="55"/>
    </location>
</feature>
<gene>
    <name evidence="6" type="ORF">A3864_04365</name>
</gene>
<reference evidence="6 7" key="1">
    <citation type="submission" date="2016-03" db="EMBL/GenBank/DDBJ databases">
        <title>Comparison of Bacillus endophyticus and B. anthracis characteristics using whole genome sequence analysis and microbiological techniques.</title>
        <authorList>
            <person name="Lekota K.E."/>
            <person name="Mafofo J."/>
            <person name="Rees J."/>
            <person name="Muchadeyi F.C."/>
            <person name="Madoroba E."/>
            <person name="Van Heerden H."/>
        </authorList>
    </citation>
    <scope>NUCLEOTIDE SEQUENCE [LARGE SCALE GENOMIC DNA]</scope>
    <source>
        <strain evidence="6 7">3631_10C</strain>
    </source>
</reference>
<dbReference type="GO" id="GO:0000976">
    <property type="term" value="F:transcription cis-regulatory region binding"/>
    <property type="evidence" value="ECO:0007669"/>
    <property type="project" value="TreeGrafter"/>
</dbReference>
<accession>A0AAX1QDW9</accession>
<proteinExistence type="predicted"/>
<dbReference type="PANTHER" id="PTHR30146">
    <property type="entry name" value="LACI-RELATED TRANSCRIPTIONAL REPRESSOR"/>
    <property type="match status" value="1"/>
</dbReference>
<organism evidence="6 7">
    <name type="scientific">Priestia endophytica</name>
    <dbReference type="NCBI Taxonomy" id="135735"/>
    <lineage>
        <taxon>Bacteria</taxon>
        <taxon>Bacillati</taxon>
        <taxon>Bacillota</taxon>
        <taxon>Bacilli</taxon>
        <taxon>Bacillales</taxon>
        <taxon>Bacillaceae</taxon>
        <taxon>Priestia</taxon>
    </lineage>
</organism>
<dbReference type="RefSeq" id="WP_111924602.1">
    <property type="nucleotide sequence ID" value="NZ_JAMAYK010000001.1"/>
</dbReference>
<keyword evidence="2" id="KW-0238">DNA-binding</keyword>
<dbReference type="Pfam" id="PF00532">
    <property type="entry name" value="Peripla_BP_1"/>
    <property type="match status" value="1"/>
</dbReference>
<dbReference type="EMBL" id="LVYK01000009">
    <property type="protein sequence ID" value="RAS80560.1"/>
    <property type="molecule type" value="Genomic_DNA"/>
</dbReference>
<dbReference type="SMART" id="SM00354">
    <property type="entry name" value="HTH_LACI"/>
    <property type="match status" value="1"/>
</dbReference>
<dbReference type="PRINTS" id="PR00036">
    <property type="entry name" value="HTHLACI"/>
</dbReference>
<dbReference type="PROSITE" id="PS50943">
    <property type="entry name" value="HTH_CROC1"/>
    <property type="match status" value="1"/>
</dbReference>
<evidence type="ECO:0000313" key="6">
    <source>
        <dbReference type="EMBL" id="RAS80560.1"/>
    </source>
</evidence>
<dbReference type="GO" id="GO:0003700">
    <property type="term" value="F:DNA-binding transcription factor activity"/>
    <property type="evidence" value="ECO:0007669"/>
    <property type="project" value="TreeGrafter"/>
</dbReference>
<dbReference type="CDD" id="cd01542">
    <property type="entry name" value="PBP1_TreR-like"/>
    <property type="match status" value="1"/>
</dbReference>
<dbReference type="InterPro" id="IPR000843">
    <property type="entry name" value="HTH_LacI"/>
</dbReference>